<dbReference type="GO" id="GO:0003677">
    <property type="term" value="F:DNA binding"/>
    <property type="evidence" value="ECO:0007669"/>
    <property type="project" value="InterPro"/>
</dbReference>
<keyword evidence="6" id="KW-1185">Reference proteome</keyword>
<dbReference type="GO" id="GO:0008170">
    <property type="term" value="F:N-methyltransferase activity"/>
    <property type="evidence" value="ECO:0007669"/>
    <property type="project" value="InterPro"/>
</dbReference>
<dbReference type="InterPro" id="IPR002941">
    <property type="entry name" value="DNA_methylase_N4/N6"/>
</dbReference>
<keyword evidence="1 5" id="KW-0489">Methyltransferase</keyword>
<evidence type="ECO:0000256" key="2">
    <source>
        <dbReference type="ARBA" id="ARBA00022679"/>
    </source>
</evidence>
<dbReference type="GO" id="GO:0032259">
    <property type="term" value="P:methylation"/>
    <property type="evidence" value="ECO:0007669"/>
    <property type="project" value="UniProtKB-KW"/>
</dbReference>
<evidence type="ECO:0000256" key="3">
    <source>
        <dbReference type="SAM" id="Coils"/>
    </source>
</evidence>
<dbReference type="InterPro" id="IPR001091">
    <property type="entry name" value="RM_Methyltransferase"/>
</dbReference>
<dbReference type="Pfam" id="PF01555">
    <property type="entry name" value="N6_N4_Mtase"/>
    <property type="match status" value="1"/>
</dbReference>
<gene>
    <name evidence="5" type="primary">dpnA</name>
    <name evidence="5" type="ORF">NCTC10738_03104</name>
</gene>
<protein>
    <submittedName>
        <fullName evidence="5">Modification methylase DpnIIB</fullName>
        <ecNumber evidence="5">2.1.1.72</ecNumber>
    </submittedName>
</protein>
<organism evidence="5 6">
    <name type="scientific">Shewanella algae</name>
    <dbReference type="NCBI Taxonomy" id="38313"/>
    <lineage>
        <taxon>Bacteria</taxon>
        <taxon>Pseudomonadati</taxon>
        <taxon>Pseudomonadota</taxon>
        <taxon>Gammaproteobacteria</taxon>
        <taxon>Alteromonadales</taxon>
        <taxon>Shewanellaceae</taxon>
        <taxon>Shewanella</taxon>
    </lineage>
</organism>
<dbReference type="PANTHER" id="PTHR13370:SF3">
    <property type="entry name" value="TRNA (GUANINE(10)-N2)-METHYLTRANSFERASE HOMOLOG"/>
    <property type="match status" value="1"/>
</dbReference>
<dbReference type="GO" id="GO:0005737">
    <property type="term" value="C:cytoplasm"/>
    <property type="evidence" value="ECO:0007669"/>
    <property type="project" value="TreeGrafter"/>
</dbReference>
<keyword evidence="2 5" id="KW-0808">Transferase</keyword>
<dbReference type="EMBL" id="UGYO01000002">
    <property type="protein sequence ID" value="SUJ00342.1"/>
    <property type="molecule type" value="Genomic_DNA"/>
</dbReference>
<dbReference type="GO" id="GO:0009007">
    <property type="term" value="F:site-specific DNA-methyltransferase (adenine-specific) activity"/>
    <property type="evidence" value="ECO:0007669"/>
    <property type="project" value="UniProtKB-EC"/>
</dbReference>
<dbReference type="PANTHER" id="PTHR13370">
    <property type="entry name" value="RNA METHYLASE-RELATED"/>
    <property type="match status" value="1"/>
</dbReference>
<dbReference type="EC" id="2.1.1.72" evidence="5"/>
<name>A0A380BEU1_9GAMM</name>
<dbReference type="Proteomes" id="UP000254069">
    <property type="component" value="Unassembled WGS sequence"/>
</dbReference>
<proteinExistence type="predicted"/>
<dbReference type="Gene3D" id="3.40.50.150">
    <property type="entry name" value="Vaccinia Virus protein VP39"/>
    <property type="match status" value="1"/>
</dbReference>
<evidence type="ECO:0000313" key="6">
    <source>
        <dbReference type="Proteomes" id="UP000254069"/>
    </source>
</evidence>
<feature type="coiled-coil region" evidence="3">
    <location>
        <begin position="5"/>
        <end position="32"/>
    </location>
</feature>
<dbReference type="InterPro" id="IPR029063">
    <property type="entry name" value="SAM-dependent_MTases_sf"/>
</dbReference>
<keyword evidence="3" id="KW-0175">Coiled coil</keyword>
<dbReference type="SUPFAM" id="SSF53335">
    <property type="entry name" value="S-adenosyl-L-methionine-dependent methyltransferases"/>
    <property type="match status" value="1"/>
</dbReference>
<dbReference type="AlphaFoldDB" id="A0A380BEU1"/>
<sequence length="126" mass="14457">MTRWRLRLETEFVALQRQYQGLAQEFDDLKAQYQHLRRPFTVSKDVPFTDVWHYPAVPYYPGKHPCEKPAAMLEHIINASSRPGDVVLDCFMGSGSTGKACKALGRHFIGIELDEEIFNQVRAGME</sequence>
<accession>A0A380BEU1</accession>
<dbReference type="PRINTS" id="PR00508">
    <property type="entry name" value="S21N4MTFRASE"/>
</dbReference>
<evidence type="ECO:0000313" key="5">
    <source>
        <dbReference type="EMBL" id="SUJ00342.1"/>
    </source>
</evidence>
<dbReference type="RefSeq" id="WP_181881428.1">
    <property type="nucleotide sequence ID" value="NZ_JADZHC010000057.1"/>
</dbReference>
<reference evidence="5 6" key="1">
    <citation type="submission" date="2018-06" db="EMBL/GenBank/DDBJ databases">
        <authorList>
            <consortium name="Pathogen Informatics"/>
            <person name="Doyle S."/>
        </authorList>
    </citation>
    <scope>NUCLEOTIDE SEQUENCE [LARGE SCALE GENOMIC DNA]</scope>
    <source>
        <strain evidence="5 6">NCTC10738</strain>
    </source>
</reference>
<feature type="domain" description="DNA methylase N-4/N-6" evidence="4">
    <location>
        <begin position="27"/>
        <end position="120"/>
    </location>
</feature>
<evidence type="ECO:0000256" key="1">
    <source>
        <dbReference type="ARBA" id="ARBA00022603"/>
    </source>
</evidence>
<evidence type="ECO:0000259" key="4">
    <source>
        <dbReference type="Pfam" id="PF01555"/>
    </source>
</evidence>